<dbReference type="CDD" id="cd01882">
    <property type="entry name" value="BMS1"/>
    <property type="match status" value="1"/>
</dbReference>
<dbReference type="GO" id="GO:0034511">
    <property type="term" value="F:U3 snoRNA binding"/>
    <property type="evidence" value="ECO:0007669"/>
    <property type="project" value="TreeGrafter"/>
</dbReference>
<evidence type="ECO:0000256" key="8">
    <source>
        <dbReference type="ARBA" id="ARBA00022840"/>
    </source>
</evidence>
<dbReference type="Gene3D" id="3.40.50.300">
    <property type="entry name" value="P-loop containing nucleotide triphosphate hydrolases"/>
    <property type="match status" value="1"/>
</dbReference>
<evidence type="ECO:0000256" key="2">
    <source>
        <dbReference type="ARBA" id="ARBA00006955"/>
    </source>
</evidence>
<dbReference type="GO" id="GO:0003924">
    <property type="term" value="F:GTPase activity"/>
    <property type="evidence" value="ECO:0007669"/>
    <property type="project" value="TreeGrafter"/>
</dbReference>
<dbReference type="SUPFAM" id="SSF52540">
    <property type="entry name" value="P-loop containing nucleoside triphosphate hydrolases"/>
    <property type="match status" value="1"/>
</dbReference>
<evidence type="ECO:0000256" key="15">
    <source>
        <dbReference type="RuleBase" id="RU000383"/>
    </source>
</evidence>
<dbReference type="SMART" id="SM01332">
    <property type="entry name" value="Cyclin_C"/>
    <property type="match status" value="1"/>
</dbReference>
<dbReference type="InterPro" id="IPR012948">
    <property type="entry name" value="AARP2CN"/>
</dbReference>
<evidence type="ECO:0000256" key="16">
    <source>
        <dbReference type="SAM" id="Coils"/>
    </source>
</evidence>
<dbReference type="InterPro" id="IPR048258">
    <property type="entry name" value="Cyclins_cyclin-box"/>
</dbReference>
<dbReference type="InterPro" id="IPR039761">
    <property type="entry name" value="Bms1/Tsr1"/>
</dbReference>
<dbReference type="SMART" id="SM00785">
    <property type="entry name" value="AARP2CN"/>
    <property type="match status" value="1"/>
</dbReference>
<dbReference type="OrthoDB" id="10260897at2759"/>
<evidence type="ECO:0000256" key="5">
    <source>
        <dbReference type="ARBA" id="ARBA00022618"/>
    </source>
</evidence>
<protein>
    <recommendedName>
        <fullName evidence="18">Bms1-type G domain-containing protein</fullName>
    </recommendedName>
</protein>
<dbReference type="PROSITE" id="PS00292">
    <property type="entry name" value="CYCLINS"/>
    <property type="match status" value="1"/>
</dbReference>
<dbReference type="Pfam" id="PF04950">
    <property type="entry name" value="RIBIOP_C"/>
    <property type="match status" value="1"/>
</dbReference>
<evidence type="ECO:0000259" key="18">
    <source>
        <dbReference type="PROSITE" id="PS51714"/>
    </source>
</evidence>
<evidence type="ECO:0000256" key="13">
    <source>
        <dbReference type="ARBA" id="ARBA00049117"/>
    </source>
</evidence>
<dbReference type="Pfam" id="PF22298">
    <property type="entry name" value="Tsr1_G-like"/>
    <property type="match status" value="1"/>
</dbReference>
<dbReference type="GO" id="GO:0000479">
    <property type="term" value="P:endonucleolytic cleavage of tricistronic rRNA transcript (SSU-rRNA, 5.8S rRNA, LSU-rRNA)"/>
    <property type="evidence" value="ECO:0007669"/>
    <property type="project" value="TreeGrafter"/>
</dbReference>
<evidence type="ECO:0000256" key="6">
    <source>
        <dbReference type="ARBA" id="ARBA00022741"/>
    </source>
</evidence>
<proteinExistence type="inferred from homology"/>
<comment type="catalytic activity">
    <reaction evidence="13">
        <text>GTP + H2O = GDP + phosphate + H(+)</text>
        <dbReference type="Rhea" id="RHEA:19669"/>
        <dbReference type="ChEBI" id="CHEBI:15377"/>
        <dbReference type="ChEBI" id="CHEBI:15378"/>
        <dbReference type="ChEBI" id="CHEBI:37565"/>
        <dbReference type="ChEBI" id="CHEBI:43474"/>
        <dbReference type="ChEBI" id="CHEBI:58189"/>
    </reaction>
    <physiologicalReaction direction="left-to-right" evidence="13">
        <dbReference type="Rhea" id="RHEA:19670"/>
    </physiologicalReaction>
</comment>
<keyword evidence="16" id="KW-0175">Coiled coil</keyword>
<dbReference type="InterPro" id="IPR007034">
    <property type="entry name" value="BMS1_TSR1_C"/>
</dbReference>
<dbReference type="InterPro" id="IPR013763">
    <property type="entry name" value="Cyclin-like_dom"/>
</dbReference>
<keyword evidence="3" id="KW-0690">Ribosome biogenesis</keyword>
<dbReference type="EMBL" id="FN653482">
    <property type="protein sequence ID" value="CBY15332.1"/>
    <property type="molecule type" value="Genomic_DNA"/>
</dbReference>
<feature type="compositionally biased region" description="Acidic residues" evidence="17">
    <location>
        <begin position="562"/>
        <end position="589"/>
    </location>
</feature>
<feature type="region of interest" description="Disordered" evidence="17">
    <location>
        <begin position="560"/>
        <end position="597"/>
    </location>
</feature>
<dbReference type="InterPro" id="IPR006671">
    <property type="entry name" value="Cyclin_N"/>
</dbReference>
<dbReference type="GO" id="GO:0032040">
    <property type="term" value="C:small-subunit processome"/>
    <property type="evidence" value="ECO:0007669"/>
    <property type="project" value="UniProtKB-ARBA"/>
</dbReference>
<dbReference type="PANTHER" id="PTHR12858:SF2">
    <property type="entry name" value="RIBOSOME BIOGENESIS PROTEIN BMS1 HOMOLOG"/>
    <property type="match status" value="1"/>
</dbReference>
<evidence type="ECO:0000256" key="3">
    <source>
        <dbReference type="ARBA" id="ARBA00022517"/>
    </source>
</evidence>
<dbReference type="InParanoid" id="E4Y0C4"/>
<evidence type="ECO:0000256" key="11">
    <source>
        <dbReference type="ARBA" id="ARBA00023242"/>
    </source>
</evidence>
<gene>
    <name evidence="19" type="ORF">GSOID_T00012241001</name>
</gene>
<keyword evidence="6" id="KW-0547">Nucleotide-binding</keyword>
<keyword evidence="12" id="KW-0131">Cell cycle</keyword>
<comment type="subcellular location">
    <subcellularLocation>
        <location evidence="1">Nucleus</location>
        <location evidence="1">Nucleolus</location>
    </subcellularLocation>
</comment>
<keyword evidence="9 15" id="KW-0195">Cyclin</keyword>
<dbReference type="SMART" id="SM00385">
    <property type="entry name" value="CYCLIN"/>
    <property type="match status" value="2"/>
</dbReference>
<keyword evidence="5" id="KW-0132">Cell division</keyword>
<evidence type="ECO:0000256" key="10">
    <source>
        <dbReference type="ARBA" id="ARBA00023134"/>
    </source>
</evidence>
<dbReference type="PANTHER" id="PTHR12858">
    <property type="entry name" value="RIBOSOME BIOGENESIS PROTEIN"/>
    <property type="match status" value="1"/>
</dbReference>
<name>E4Y0C4_OIKDI</name>
<feature type="compositionally biased region" description="Acidic residues" evidence="17">
    <location>
        <begin position="356"/>
        <end position="381"/>
    </location>
</feature>
<keyword evidence="10" id="KW-0342">GTP-binding</keyword>
<dbReference type="GO" id="GO:0005525">
    <property type="term" value="F:GTP binding"/>
    <property type="evidence" value="ECO:0007669"/>
    <property type="project" value="UniProtKB-KW"/>
</dbReference>
<evidence type="ECO:0000256" key="7">
    <source>
        <dbReference type="ARBA" id="ARBA00022801"/>
    </source>
</evidence>
<dbReference type="Pfam" id="PF00134">
    <property type="entry name" value="Cyclin_N"/>
    <property type="match status" value="1"/>
</dbReference>
<dbReference type="FunFam" id="1.10.472.10:FF:000001">
    <property type="entry name" value="G2/mitotic-specific cyclin"/>
    <property type="match status" value="1"/>
</dbReference>
<evidence type="ECO:0000256" key="9">
    <source>
        <dbReference type="ARBA" id="ARBA00023127"/>
    </source>
</evidence>
<dbReference type="InterPro" id="IPR004367">
    <property type="entry name" value="Cyclin_C-dom"/>
</dbReference>
<dbReference type="InterPro" id="IPR036915">
    <property type="entry name" value="Cyclin-like_sf"/>
</dbReference>
<feature type="coiled-coil region" evidence="16">
    <location>
        <begin position="1090"/>
        <end position="1117"/>
    </location>
</feature>
<feature type="compositionally biased region" description="Acidic residues" evidence="17">
    <location>
        <begin position="390"/>
        <end position="404"/>
    </location>
</feature>
<dbReference type="PROSITE" id="PS51714">
    <property type="entry name" value="G_BMS1"/>
    <property type="match status" value="1"/>
</dbReference>
<keyword evidence="8" id="KW-0067">ATP-binding</keyword>
<dbReference type="CDD" id="cd20509">
    <property type="entry name" value="CYCLIN_CCNB1-like_rpt2"/>
    <property type="match status" value="1"/>
</dbReference>
<dbReference type="GO" id="GO:0000462">
    <property type="term" value="P:maturation of SSU-rRNA from tricistronic rRNA transcript (SSU-rRNA, 5.8S rRNA, LSU-rRNA)"/>
    <property type="evidence" value="ECO:0007669"/>
    <property type="project" value="TreeGrafter"/>
</dbReference>
<dbReference type="GO" id="GO:0051301">
    <property type="term" value="P:cell division"/>
    <property type="evidence" value="ECO:0007669"/>
    <property type="project" value="UniProtKB-KW"/>
</dbReference>
<keyword evidence="11" id="KW-0539">Nucleus</keyword>
<feature type="compositionally biased region" description="Acidic residues" evidence="17">
    <location>
        <begin position="417"/>
        <end position="432"/>
    </location>
</feature>
<evidence type="ECO:0000256" key="1">
    <source>
        <dbReference type="ARBA" id="ARBA00004604"/>
    </source>
</evidence>
<reference evidence="19" key="1">
    <citation type="journal article" date="2010" name="Science">
        <title>Plasticity of animal genome architecture unmasked by rapid evolution of a pelagic tunicate.</title>
        <authorList>
            <person name="Denoeud F."/>
            <person name="Henriet S."/>
            <person name="Mungpakdee S."/>
            <person name="Aury J.M."/>
            <person name="Da Silva C."/>
            <person name="Brinkmann H."/>
            <person name="Mikhaleva J."/>
            <person name="Olsen L.C."/>
            <person name="Jubin C."/>
            <person name="Canestro C."/>
            <person name="Bouquet J.M."/>
            <person name="Danks G."/>
            <person name="Poulain J."/>
            <person name="Campsteijn C."/>
            <person name="Adamski M."/>
            <person name="Cross I."/>
            <person name="Yadetie F."/>
            <person name="Muffato M."/>
            <person name="Louis A."/>
            <person name="Butcher S."/>
            <person name="Tsagkogeorga G."/>
            <person name="Konrad A."/>
            <person name="Singh S."/>
            <person name="Jensen M.F."/>
            <person name="Cong E.H."/>
            <person name="Eikeseth-Otteraa H."/>
            <person name="Noel B."/>
            <person name="Anthouard V."/>
            <person name="Porcel B.M."/>
            <person name="Kachouri-Lafond R."/>
            <person name="Nishino A."/>
            <person name="Ugolini M."/>
            <person name="Chourrout P."/>
            <person name="Nishida H."/>
            <person name="Aasland R."/>
            <person name="Huzurbazar S."/>
            <person name="Westhof E."/>
            <person name="Delsuc F."/>
            <person name="Lehrach H."/>
            <person name="Reinhardt R."/>
            <person name="Weissenbach J."/>
            <person name="Roy S.W."/>
            <person name="Artiguenave F."/>
            <person name="Postlethwait J.H."/>
            <person name="Manak J.R."/>
            <person name="Thompson E.M."/>
            <person name="Jaillon O."/>
            <person name="Du Pasquier L."/>
            <person name="Boudinot P."/>
            <person name="Liberles D.A."/>
            <person name="Volff J.N."/>
            <person name="Philippe H."/>
            <person name="Lenhard B."/>
            <person name="Roest Crollius H."/>
            <person name="Wincker P."/>
            <person name="Chourrout D."/>
        </authorList>
    </citation>
    <scope>NUCLEOTIDE SEQUENCE [LARGE SCALE GENOMIC DNA]</scope>
</reference>
<accession>E4Y0C4</accession>
<dbReference type="SUPFAM" id="SSF47954">
    <property type="entry name" value="Cyclin-like"/>
    <property type="match status" value="2"/>
</dbReference>
<keyword evidence="7" id="KW-0378">Hydrolase</keyword>
<dbReference type="GO" id="GO:0005654">
    <property type="term" value="C:nucleoplasm"/>
    <property type="evidence" value="ECO:0007669"/>
    <property type="project" value="UniProtKB-ARBA"/>
</dbReference>
<evidence type="ECO:0000256" key="4">
    <source>
        <dbReference type="ARBA" id="ARBA00022553"/>
    </source>
</evidence>
<dbReference type="FunCoup" id="E4Y0C4">
    <property type="interactions" value="976"/>
</dbReference>
<dbReference type="SMART" id="SM01362">
    <property type="entry name" value="DUF663"/>
    <property type="match status" value="1"/>
</dbReference>
<feature type="region of interest" description="Disordered" evidence="17">
    <location>
        <begin position="343"/>
        <end position="448"/>
    </location>
</feature>
<evidence type="ECO:0000256" key="14">
    <source>
        <dbReference type="ARBA" id="ARBA00061391"/>
    </source>
</evidence>
<dbReference type="InterPro" id="IPR030387">
    <property type="entry name" value="G_Bms1/Tsr1_dom"/>
</dbReference>
<keyword evidence="20" id="KW-1185">Reference proteome</keyword>
<dbReference type="Gene3D" id="1.10.472.10">
    <property type="entry name" value="Cyclin-like"/>
    <property type="match status" value="2"/>
</dbReference>
<dbReference type="Proteomes" id="UP000001307">
    <property type="component" value="Unassembled WGS sequence"/>
</dbReference>
<dbReference type="FunFam" id="3.40.50.300:FF:000105">
    <property type="entry name" value="BMS1 ribosome biogenesis factor"/>
    <property type="match status" value="1"/>
</dbReference>
<dbReference type="InterPro" id="IPR037875">
    <property type="entry name" value="Bms1_N"/>
</dbReference>
<comment type="similarity">
    <text evidence="14">Belongs to the TRAFAC class translation factor GTPase superfamily. Bms1-like GTPase family. BMS1 subfamily.</text>
</comment>
<evidence type="ECO:0000256" key="12">
    <source>
        <dbReference type="ARBA" id="ARBA00023306"/>
    </source>
</evidence>
<evidence type="ECO:0000313" key="20">
    <source>
        <dbReference type="Proteomes" id="UP000001307"/>
    </source>
</evidence>
<dbReference type="GO" id="GO:0005524">
    <property type="term" value="F:ATP binding"/>
    <property type="evidence" value="ECO:0007669"/>
    <property type="project" value="UniProtKB-KW"/>
</dbReference>
<dbReference type="GO" id="GO:0030686">
    <property type="term" value="C:90S preribosome"/>
    <property type="evidence" value="ECO:0007669"/>
    <property type="project" value="TreeGrafter"/>
</dbReference>
<keyword evidence="4" id="KW-0597">Phosphoprotein</keyword>
<dbReference type="Pfam" id="PF02984">
    <property type="entry name" value="Cyclin_C"/>
    <property type="match status" value="1"/>
</dbReference>
<organism evidence="19">
    <name type="scientific">Oikopleura dioica</name>
    <name type="common">Tunicate</name>
    <dbReference type="NCBI Taxonomy" id="34765"/>
    <lineage>
        <taxon>Eukaryota</taxon>
        <taxon>Metazoa</taxon>
        <taxon>Chordata</taxon>
        <taxon>Tunicata</taxon>
        <taxon>Appendicularia</taxon>
        <taxon>Copelata</taxon>
        <taxon>Oikopleuridae</taxon>
        <taxon>Oikopleura</taxon>
    </lineage>
</organism>
<evidence type="ECO:0000313" key="19">
    <source>
        <dbReference type="EMBL" id="CBY15332.1"/>
    </source>
</evidence>
<sequence length="1441" mass="164942">MNKGFRLAQDRKSNKTFIPVVKRETDEPPPIIVAIVGPAKVGKSTLVRSLVKHYTKQKMNRVDGPITVVSGKYRRITFIECPNDLNSMIDIAKVADLVLLMVDASFGFEMEVFEFLNVAQVHGMCRVMGVLTHLDLVPVGDKQKKIKNKLKHRFWTELYQGAKLFYLSRLAQEGQYMNQEISNLCRFISVIKFRPIMWRQNHPYLLVDRVEDLTDPEELSKNKKTDRTVALYGFSRGAHMNPSYSVHIAGVGDFAPSSVTHLPDPAPLPKEQKKRSLNQKERILYAPLSGQGGFMYDKDAVYLDVDKVEHDGEREGEEFLAKMADANLQAEKNGSGELLTLLAGGNNVERRPADFGDGEEDDEEDNDDLEGEEEESEDEIEGIERSELASDSDGEEADDFDANEMDGKLLEIQQELEGSEEENSSDDDGEEELNFKSEMHKRASSSFYARQSSSVNLKALVYDTDPTKLKENTEKSEVGDFFVKIMEKTTEIDDKDQTRAPFVATNAIDDEDNILARVENLAAMIKDSFVTGDWGEEDAEKLLQEDDELHGDFEDLEKGFDDELDEEENEVSGDEEADDDAMEVEESQEDEKTKKQKIWEKKQKLKEAFNQEYDDKGDPTAGFFEEWKKETEAIAARNKSEFSDLPDDLRINYEGYRAGMYLRLEFENFPAEFLENHEIKYPMIVGGLLPSEQQRSTVQMRIKRHRWFPRPVLKSRDPIIVSLGWRRFQTMPLYYMQDHNMRQRFLKYTPEHMHCWATTLAPVAPQGTGFLAVQKMANGQPGFRICATGTVLHQDHSAKVVKKLKLIGYPMKIYKNTAFVKDMFTSQVEAAKFEGAQVRSVSGIRGIIKKSLRKPEGVVRITFEDRVQYSDIIFCKTWVNLAIPSMYLPVTNLLKGDAQKSDWQGLKTAGEIRKEREIKLKQRSDSLYKPVQRKKRMFHKLTVPKELKKDLPFKTKMKNQQKQIAGVNKATRVPVLREEKDKKVANLFNILGAAQNERKEKRKADSKARTEKYKALIQKQQPQATATEQRFEEKDLFESAERSVKMIALINLKRSRFWRLEKNKNLSFKNFKFILSVLPSGAYKTGLFCRALFNVEMNSEREQLQALNRDLNIQESGPVKAVVNAENVEEMTWEADDSGADALAAQLKKIESSDEKDERWSKDHVEQVYGYLRFLEHAKEVRPNFLAHHGQNATPKMRMILVNWMVQVARRFRLLNETLFLTVAYMDRYLQKTETIDKAQMQLIGIASMMLASKNEEIYSPSLSDYVYVCDKAYTAEDIKDMELEVLGRVDCDLAVAFSLEFLRRFSRVAEETIDPKEYALSKYLCEIALMDYDLASFKPSLVAAGALWLSIQLVSEGEWLPILEHTSTYSVADLENVTNLLAKSLFMVQFGAHSKKYTASKQKYASATNLSISNDAILDEKQALLMVLAKKGKKFAEGRR</sequence>
<evidence type="ECO:0000256" key="17">
    <source>
        <dbReference type="SAM" id="MobiDB-lite"/>
    </source>
</evidence>
<feature type="domain" description="Bms1-type G" evidence="18">
    <location>
        <begin position="28"/>
        <end position="194"/>
    </location>
</feature>
<comment type="similarity">
    <text evidence="2">Belongs to the cyclin family. Cyclin AB subfamily.</text>
</comment>
<dbReference type="InterPro" id="IPR027417">
    <property type="entry name" value="P-loop_NTPase"/>
</dbReference>
<dbReference type="Pfam" id="PF08142">
    <property type="entry name" value="AARP2CN"/>
    <property type="match status" value="1"/>
</dbReference>